<dbReference type="STRING" id="1561998.A0A1I7U525"/>
<dbReference type="InterPro" id="IPR055119">
    <property type="entry name" value="Mig18_Fn1"/>
</dbReference>
<evidence type="ECO:0000313" key="2">
    <source>
        <dbReference type="Proteomes" id="UP000095282"/>
    </source>
</evidence>
<sequence>MIYEHDEKNDEFNHYLDEILTEKNVIVVIGMEVVEQTEKNGLMTKYGNTLAMENKSSLDLLDLVKRFKSFRENATFTGCQGLGGDVSVGQNTTISDLWQVCSKDEKKIHYEIEAFCDVNGTKIRVGQEYRDGSFQWLCLSTGRWITGCYYFNETQTDLLLRVGENAFNGLIEHVCSKRQEYPAIIQYYTQVRKDVDVKHPNNKGINRNFPEPLQKLIDEDQNVRWLHNSAVNFVKNDEKPRSFTRYLPDSRKPLGE</sequence>
<dbReference type="WBParaSite" id="Csp11.Scaffold629.g14931.t2">
    <property type="protein sequence ID" value="Csp11.Scaffold629.g14931.t2"/>
    <property type="gene ID" value="Csp11.Scaffold629.g14931"/>
</dbReference>
<proteinExistence type="predicted"/>
<feature type="domain" description="Abnormal cell migration protein 18-like fibronectin type I" evidence="1">
    <location>
        <begin position="78"/>
        <end position="141"/>
    </location>
</feature>
<organism evidence="2 3">
    <name type="scientific">Caenorhabditis tropicalis</name>
    <dbReference type="NCBI Taxonomy" id="1561998"/>
    <lineage>
        <taxon>Eukaryota</taxon>
        <taxon>Metazoa</taxon>
        <taxon>Ecdysozoa</taxon>
        <taxon>Nematoda</taxon>
        <taxon>Chromadorea</taxon>
        <taxon>Rhabditida</taxon>
        <taxon>Rhabditina</taxon>
        <taxon>Rhabditomorpha</taxon>
        <taxon>Rhabditoidea</taxon>
        <taxon>Rhabditidae</taxon>
        <taxon>Peloderinae</taxon>
        <taxon>Caenorhabditis</taxon>
    </lineage>
</organism>
<dbReference type="Proteomes" id="UP000095282">
    <property type="component" value="Unplaced"/>
</dbReference>
<dbReference type="Pfam" id="PF23003">
    <property type="entry name" value="Fn1_2"/>
    <property type="match status" value="1"/>
</dbReference>
<evidence type="ECO:0000259" key="1">
    <source>
        <dbReference type="Pfam" id="PF23003"/>
    </source>
</evidence>
<accession>A0A1I7U525</accession>
<evidence type="ECO:0000313" key="3">
    <source>
        <dbReference type="WBParaSite" id="Csp11.Scaffold629.g14931.t2"/>
    </source>
</evidence>
<keyword evidence="2" id="KW-1185">Reference proteome</keyword>
<name>A0A1I7U525_9PELO</name>
<protein>
    <submittedName>
        <fullName evidence="3">Decapping nuclease</fullName>
    </submittedName>
</protein>
<dbReference type="eggNOG" id="ENOG502RZW6">
    <property type="taxonomic scope" value="Eukaryota"/>
</dbReference>
<reference evidence="3" key="1">
    <citation type="submission" date="2016-11" db="UniProtKB">
        <authorList>
            <consortium name="WormBaseParasite"/>
        </authorList>
    </citation>
    <scope>IDENTIFICATION</scope>
</reference>
<dbReference type="AlphaFoldDB" id="A0A1I7U525"/>